<reference evidence="1 2" key="1">
    <citation type="submission" date="2019-08" db="EMBL/GenBank/DDBJ databases">
        <title>The genome of the soybean aphid Biotype 1, its phylome, world population structure and adaptation to the North American continent.</title>
        <authorList>
            <person name="Giordano R."/>
            <person name="Donthu R.K."/>
            <person name="Hernandez A.G."/>
            <person name="Wright C.L."/>
            <person name="Zimin A.V."/>
        </authorList>
    </citation>
    <scope>NUCLEOTIDE SEQUENCE [LARGE SCALE GENOMIC DNA]</scope>
    <source>
        <tissue evidence="1">Whole aphids</tissue>
    </source>
</reference>
<accession>A0A6G0T059</accession>
<protein>
    <submittedName>
        <fullName evidence="1">Uncharacterized protein</fullName>
    </submittedName>
</protein>
<organism evidence="1 2">
    <name type="scientific">Aphis glycines</name>
    <name type="common">Soybean aphid</name>
    <dbReference type="NCBI Taxonomy" id="307491"/>
    <lineage>
        <taxon>Eukaryota</taxon>
        <taxon>Metazoa</taxon>
        <taxon>Ecdysozoa</taxon>
        <taxon>Arthropoda</taxon>
        <taxon>Hexapoda</taxon>
        <taxon>Insecta</taxon>
        <taxon>Pterygota</taxon>
        <taxon>Neoptera</taxon>
        <taxon>Paraneoptera</taxon>
        <taxon>Hemiptera</taxon>
        <taxon>Sternorrhyncha</taxon>
        <taxon>Aphidomorpha</taxon>
        <taxon>Aphidoidea</taxon>
        <taxon>Aphididae</taxon>
        <taxon>Aphidini</taxon>
        <taxon>Aphis</taxon>
        <taxon>Aphis</taxon>
    </lineage>
</organism>
<sequence length="321" mass="38451">MKEDFDLATAKNTRRALKALGVRTFIPHTVAINAMIKTELYLVDFLQIIKDYVIQKNNEKFYDRSTNTKKDYLPEERILMSSILHIAYPCFIKRLDYFLKDAIPKKNLEYIKLPKSTKSTKNYASPYLEPLPEPRHLWNKVKEVKFHNMNVRKQMMYNKMKTIQLQKKLEKELHDKKYITMRMKMASENSMNKMFCKPPLLKQFKKENENKLISEIKRPIVKSYFYDTFNEDEHLSYDPAKFCMLENLPSELVDFLLKKRHSHYVVLERNSRKKNIKRDWLSYSILSDKLFCLHCILFGKNSQKAWTKDEFSSWSRAILSI</sequence>
<comment type="caution">
    <text evidence="1">The sequence shown here is derived from an EMBL/GenBank/DDBJ whole genome shotgun (WGS) entry which is preliminary data.</text>
</comment>
<dbReference type="AlphaFoldDB" id="A0A6G0T059"/>
<proteinExistence type="predicted"/>
<dbReference type="EMBL" id="VYZN01000076">
    <property type="protein sequence ID" value="KAE9523788.1"/>
    <property type="molecule type" value="Genomic_DNA"/>
</dbReference>
<dbReference type="OrthoDB" id="6613664at2759"/>
<evidence type="ECO:0000313" key="1">
    <source>
        <dbReference type="EMBL" id="KAE9523788.1"/>
    </source>
</evidence>
<evidence type="ECO:0000313" key="2">
    <source>
        <dbReference type="Proteomes" id="UP000475862"/>
    </source>
</evidence>
<dbReference type="Proteomes" id="UP000475862">
    <property type="component" value="Unassembled WGS sequence"/>
</dbReference>
<name>A0A6G0T059_APHGL</name>
<keyword evidence="2" id="KW-1185">Reference proteome</keyword>
<gene>
    <name evidence="1" type="ORF">AGLY_015848</name>
</gene>